<protein>
    <recommendedName>
        <fullName evidence="2">histidine kinase</fullName>
        <ecNumber evidence="2">2.7.13.3</ecNumber>
    </recommendedName>
</protein>
<dbReference type="Pfam" id="PF00512">
    <property type="entry name" value="HisKA"/>
    <property type="match status" value="1"/>
</dbReference>
<dbReference type="EMBL" id="JAPNKA010000001">
    <property type="protein sequence ID" value="MCY1082008.1"/>
    <property type="molecule type" value="Genomic_DNA"/>
</dbReference>
<dbReference type="InterPro" id="IPR003594">
    <property type="entry name" value="HATPase_dom"/>
</dbReference>
<evidence type="ECO:0000256" key="1">
    <source>
        <dbReference type="ARBA" id="ARBA00000085"/>
    </source>
</evidence>
<keyword evidence="7" id="KW-0547">Nucleotide-binding</keyword>
<evidence type="ECO:0000313" key="8">
    <source>
        <dbReference type="Proteomes" id="UP001207654"/>
    </source>
</evidence>
<sequence>MEPHAEQALLDADPEQLHRGLQLVAGLGPILFNAALFTWFWGQWSVLLVLAGVWAVLAFVNVRLVEWVARRRGWAVAETVRLLANLVGSVVGGTATHWHPLAWVFVPYSLLLFTGMDRWVRLRTALYLGVVAVASLLTGAVPSTALAFILLGVCGFLVSEKRISTLRGVLGQVLRQREELEKAHRELEAAHQELQQLHQRALEQERLSSLGMLAAGVAHEINNPMSFVTSNVNAMLRDLRDDPNLPEVMKEYVDDVLPATLDGIKRVNTIVGDLRRFARGDPEAHTSYELDAEVETALRIAHGQLSHVRVEKELGGVGHSVGRPRQLVQVLVNLLVNAGQATASGGLVRISTRRDADAIRVEVRDTGTGMSEETKRHLFEPFFTTKPSGEGTGLGLSVVHGIVKSHGGHIEVESEPGKGTCFTLRLPLVPPLLQYEPSTDGGMRRRMG</sequence>
<dbReference type="InterPro" id="IPR036097">
    <property type="entry name" value="HisK_dim/P_sf"/>
</dbReference>
<dbReference type="PANTHER" id="PTHR43065:SF42">
    <property type="entry name" value="TWO-COMPONENT SENSOR PPRA"/>
    <property type="match status" value="1"/>
</dbReference>
<dbReference type="SMART" id="SM00387">
    <property type="entry name" value="HATPase_c"/>
    <property type="match status" value="1"/>
</dbReference>
<organism evidence="7 8">
    <name type="scientific">Archangium lansingense</name>
    <dbReference type="NCBI Taxonomy" id="2995310"/>
    <lineage>
        <taxon>Bacteria</taxon>
        <taxon>Pseudomonadati</taxon>
        <taxon>Myxococcota</taxon>
        <taxon>Myxococcia</taxon>
        <taxon>Myxococcales</taxon>
        <taxon>Cystobacterineae</taxon>
        <taxon>Archangiaceae</taxon>
        <taxon>Archangium</taxon>
    </lineage>
</organism>
<feature type="transmembrane region" description="Helical" evidence="5">
    <location>
        <begin position="126"/>
        <end position="158"/>
    </location>
</feature>
<dbReference type="PANTHER" id="PTHR43065">
    <property type="entry name" value="SENSOR HISTIDINE KINASE"/>
    <property type="match status" value="1"/>
</dbReference>
<dbReference type="InterPro" id="IPR003661">
    <property type="entry name" value="HisK_dim/P_dom"/>
</dbReference>
<evidence type="ECO:0000256" key="4">
    <source>
        <dbReference type="SAM" id="Coils"/>
    </source>
</evidence>
<comment type="catalytic activity">
    <reaction evidence="1">
        <text>ATP + protein L-histidine = ADP + protein N-phospho-L-histidine.</text>
        <dbReference type="EC" id="2.7.13.3"/>
    </reaction>
</comment>
<keyword evidence="7" id="KW-0067">ATP-binding</keyword>
<keyword evidence="3" id="KW-0597">Phosphoprotein</keyword>
<dbReference type="EC" id="2.7.13.3" evidence="2"/>
<evidence type="ECO:0000256" key="2">
    <source>
        <dbReference type="ARBA" id="ARBA00012438"/>
    </source>
</evidence>
<dbReference type="InterPro" id="IPR005467">
    <property type="entry name" value="His_kinase_dom"/>
</dbReference>
<dbReference type="GO" id="GO:0005524">
    <property type="term" value="F:ATP binding"/>
    <property type="evidence" value="ECO:0007669"/>
    <property type="project" value="UniProtKB-KW"/>
</dbReference>
<comment type="caution">
    <text evidence="7">The sequence shown here is derived from an EMBL/GenBank/DDBJ whole genome shotgun (WGS) entry which is preliminary data.</text>
</comment>
<feature type="coiled-coil region" evidence="4">
    <location>
        <begin position="170"/>
        <end position="207"/>
    </location>
</feature>
<feature type="transmembrane region" description="Helical" evidence="5">
    <location>
        <begin position="86"/>
        <end position="106"/>
    </location>
</feature>
<evidence type="ECO:0000256" key="5">
    <source>
        <dbReference type="SAM" id="Phobius"/>
    </source>
</evidence>
<dbReference type="Gene3D" id="3.30.565.10">
    <property type="entry name" value="Histidine kinase-like ATPase, C-terminal domain"/>
    <property type="match status" value="1"/>
</dbReference>
<reference evidence="7 8" key="1">
    <citation type="submission" date="2022-11" db="EMBL/GenBank/DDBJ databases">
        <title>Minimal conservation of predation-associated metabolite biosynthetic gene clusters underscores biosynthetic potential of Myxococcota including descriptions for ten novel species: Archangium lansinium sp. nov., Myxococcus landrumus sp. nov., Nannocystis bai.</title>
        <authorList>
            <person name="Ahearne A."/>
            <person name="Stevens C."/>
            <person name="Phillips K."/>
        </authorList>
    </citation>
    <scope>NUCLEOTIDE SEQUENCE [LARGE SCALE GENOMIC DNA]</scope>
    <source>
        <strain evidence="7 8">MIWBW</strain>
    </source>
</reference>
<keyword evidence="5" id="KW-1133">Transmembrane helix</keyword>
<keyword evidence="5" id="KW-0472">Membrane</keyword>
<proteinExistence type="predicted"/>
<dbReference type="CDD" id="cd00082">
    <property type="entry name" value="HisKA"/>
    <property type="match status" value="1"/>
</dbReference>
<dbReference type="PROSITE" id="PS50109">
    <property type="entry name" value="HIS_KIN"/>
    <property type="match status" value="1"/>
</dbReference>
<dbReference type="PRINTS" id="PR00344">
    <property type="entry name" value="BCTRLSENSOR"/>
</dbReference>
<dbReference type="SMART" id="SM00388">
    <property type="entry name" value="HisKA"/>
    <property type="match status" value="1"/>
</dbReference>
<evidence type="ECO:0000259" key="6">
    <source>
        <dbReference type="PROSITE" id="PS50109"/>
    </source>
</evidence>
<evidence type="ECO:0000313" key="7">
    <source>
        <dbReference type="EMBL" id="MCY1082008.1"/>
    </source>
</evidence>
<dbReference type="SUPFAM" id="SSF47384">
    <property type="entry name" value="Homodimeric domain of signal transducing histidine kinase"/>
    <property type="match status" value="1"/>
</dbReference>
<feature type="domain" description="Histidine kinase" evidence="6">
    <location>
        <begin position="216"/>
        <end position="430"/>
    </location>
</feature>
<gene>
    <name evidence="7" type="ORF">OV287_46925</name>
</gene>
<dbReference type="InterPro" id="IPR004358">
    <property type="entry name" value="Sig_transdc_His_kin-like_C"/>
</dbReference>
<keyword evidence="8" id="KW-1185">Reference proteome</keyword>
<name>A0ABT4AJY8_9BACT</name>
<dbReference type="RefSeq" id="WP_267540587.1">
    <property type="nucleotide sequence ID" value="NZ_JAPNKA010000001.1"/>
</dbReference>
<dbReference type="SUPFAM" id="SSF55874">
    <property type="entry name" value="ATPase domain of HSP90 chaperone/DNA topoisomerase II/histidine kinase"/>
    <property type="match status" value="1"/>
</dbReference>
<dbReference type="Gene3D" id="1.10.287.130">
    <property type="match status" value="1"/>
</dbReference>
<dbReference type="InterPro" id="IPR036890">
    <property type="entry name" value="HATPase_C_sf"/>
</dbReference>
<dbReference type="Pfam" id="PF02518">
    <property type="entry name" value="HATPase_c"/>
    <property type="match status" value="1"/>
</dbReference>
<feature type="transmembrane region" description="Helical" evidence="5">
    <location>
        <begin position="47"/>
        <end position="65"/>
    </location>
</feature>
<evidence type="ECO:0000256" key="3">
    <source>
        <dbReference type="ARBA" id="ARBA00022553"/>
    </source>
</evidence>
<accession>A0ABT4AJY8</accession>
<dbReference type="Proteomes" id="UP001207654">
    <property type="component" value="Unassembled WGS sequence"/>
</dbReference>
<keyword evidence="4" id="KW-0175">Coiled coil</keyword>
<keyword evidence="5" id="KW-0812">Transmembrane</keyword>